<dbReference type="PIRSF" id="PIRSF029681">
    <property type="entry name" value="PagL"/>
    <property type="match status" value="1"/>
</dbReference>
<proteinExistence type="predicted"/>
<keyword evidence="1" id="KW-0378">Hydrolase</keyword>
<dbReference type="Gene3D" id="2.40.160.20">
    <property type="match status" value="1"/>
</dbReference>
<accession>A0A1J5RHG5</accession>
<dbReference type="AlphaFoldDB" id="A0A1J5RHG5"/>
<dbReference type="InterPro" id="IPR018550">
    <property type="entry name" value="Lipid-A_deacylase-rel"/>
</dbReference>
<protein>
    <submittedName>
        <fullName evidence="1">Lipid A deacylase PagL</fullName>
        <ecNumber evidence="1">3.1.1.77</ecNumber>
    </submittedName>
</protein>
<name>A0A1J5RHG5_9ZZZZ</name>
<gene>
    <name evidence="1" type="primary">pagL_2</name>
    <name evidence="1" type="ORF">GALL_265670</name>
</gene>
<dbReference type="Pfam" id="PF09411">
    <property type="entry name" value="PagL"/>
    <property type="match status" value="1"/>
</dbReference>
<organism evidence="1">
    <name type="scientific">mine drainage metagenome</name>
    <dbReference type="NCBI Taxonomy" id="410659"/>
    <lineage>
        <taxon>unclassified sequences</taxon>
        <taxon>metagenomes</taxon>
        <taxon>ecological metagenomes</taxon>
    </lineage>
</organism>
<reference evidence="1" key="1">
    <citation type="submission" date="2016-10" db="EMBL/GenBank/DDBJ databases">
        <title>Sequence of Gallionella enrichment culture.</title>
        <authorList>
            <person name="Poehlein A."/>
            <person name="Muehling M."/>
            <person name="Daniel R."/>
        </authorList>
    </citation>
    <scope>NUCLEOTIDE SEQUENCE</scope>
</reference>
<sequence>MSRLLRLLCTIPLLLLFSPAHAAEWTALWGGADGAHNAALARQGAPFWRSAGGTLDASLELSAGLFTRDGDHVWHVGVTPVLRWWMTPSNALEAGIGANLLSSTWIGPKGMSTAYQFGDLLGVVHRFDGTPWSVGARFTHYSNAGIKHPNPGQNFIQLRVSYDFD</sequence>
<dbReference type="EC" id="3.1.1.77" evidence="1"/>
<dbReference type="GO" id="GO:0050528">
    <property type="term" value="F:acyloxyacyl hydrolase activity"/>
    <property type="evidence" value="ECO:0007669"/>
    <property type="project" value="UniProtKB-EC"/>
</dbReference>
<evidence type="ECO:0000313" key="1">
    <source>
        <dbReference type="EMBL" id="OIQ91556.1"/>
    </source>
</evidence>
<dbReference type="EMBL" id="MLJW01000256">
    <property type="protein sequence ID" value="OIQ91556.1"/>
    <property type="molecule type" value="Genomic_DNA"/>
</dbReference>
<comment type="caution">
    <text evidence="1">The sequence shown here is derived from an EMBL/GenBank/DDBJ whole genome shotgun (WGS) entry which is preliminary data.</text>
</comment>